<organism evidence="1 2">
    <name type="scientific">Clonostachys chloroleuca</name>
    <dbReference type="NCBI Taxonomy" id="1926264"/>
    <lineage>
        <taxon>Eukaryota</taxon>
        <taxon>Fungi</taxon>
        <taxon>Dikarya</taxon>
        <taxon>Ascomycota</taxon>
        <taxon>Pezizomycotina</taxon>
        <taxon>Sordariomycetes</taxon>
        <taxon>Hypocreomycetidae</taxon>
        <taxon>Hypocreales</taxon>
        <taxon>Bionectriaceae</taxon>
        <taxon>Clonostachys</taxon>
    </lineage>
</organism>
<gene>
    <name evidence="1" type="ORF">CCHLO57077_00004698</name>
</gene>
<dbReference type="Proteomes" id="UP001160390">
    <property type="component" value="Unassembled WGS sequence"/>
</dbReference>
<sequence length="292" mass="33215">MVSLPWIHKGSSPEFAEKRQKWQEACTQDSVLADFTKYLMDGTPMFGPVFNQTEAMPSLWALAVHFAIWPFNATLGHPTAGLTLFEFTHAVAFLCDRHSMMFNAWCNEDSVFNRKIDQPMLEYIFRGLATNHGLTNSTLPKQSAQLFSQRDIIDVLSVAQPVLNCCTQTLTRNELRPIANRLASTPAELPDLFVQTKMLIPLLDLSVLLLEQASKFDSSDCPTSLKERILTAQTELQKTEDVSFEVYRRWLDSDKQEWKKTLKGVYTIYDSIALLFNTFVNPESLISGKSQY</sequence>
<keyword evidence="2" id="KW-1185">Reference proteome</keyword>
<dbReference type="AlphaFoldDB" id="A0AA35Q0X7"/>
<evidence type="ECO:0000313" key="1">
    <source>
        <dbReference type="EMBL" id="CAI6083890.1"/>
    </source>
</evidence>
<dbReference type="EMBL" id="CABFNP030000754">
    <property type="protein sequence ID" value="CAI6083890.1"/>
    <property type="molecule type" value="Genomic_DNA"/>
</dbReference>
<comment type="caution">
    <text evidence="1">The sequence shown here is derived from an EMBL/GenBank/DDBJ whole genome shotgun (WGS) entry which is preliminary data.</text>
</comment>
<accession>A0AA35Q0X7</accession>
<proteinExistence type="predicted"/>
<name>A0AA35Q0X7_9HYPO</name>
<evidence type="ECO:0000313" key="2">
    <source>
        <dbReference type="Proteomes" id="UP001160390"/>
    </source>
</evidence>
<protein>
    <submittedName>
        <fullName evidence="1">Uncharacterized protein</fullName>
    </submittedName>
</protein>
<reference evidence="1" key="1">
    <citation type="submission" date="2023-01" db="EMBL/GenBank/DDBJ databases">
        <authorList>
            <person name="Piombo E."/>
        </authorList>
    </citation>
    <scope>NUCLEOTIDE SEQUENCE</scope>
</reference>